<dbReference type="Proteomes" id="UP000037460">
    <property type="component" value="Unassembled WGS sequence"/>
</dbReference>
<feature type="domain" description="EF-hand" evidence="3">
    <location>
        <begin position="472"/>
        <end position="507"/>
    </location>
</feature>
<feature type="region of interest" description="Disordered" evidence="2">
    <location>
        <begin position="1"/>
        <end position="20"/>
    </location>
</feature>
<reference evidence="6" key="1">
    <citation type="journal article" date="2015" name="PLoS Genet.">
        <title>Genome Sequence and Transcriptome Analyses of Chrysochromulina tobin: Metabolic Tools for Enhanced Algal Fitness in the Prominent Order Prymnesiales (Haptophyceae).</title>
        <authorList>
            <person name="Hovde B.T."/>
            <person name="Deodato C.R."/>
            <person name="Hunsperger H.M."/>
            <person name="Ryken S.A."/>
            <person name="Yost W."/>
            <person name="Jha R.K."/>
            <person name="Patterson J."/>
            <person name="Monnat R.J. Jr."/>
            <person name="Barlow S.B."/>
            <person name="Starkenburg S.R."/>
            <person name="Cattolico R.A."/>
        </authorList>
    </citation>
    <scope>NUCLEOTIDE SEQUENCE</scope>
    <source>
        <strain evidence="6">CCMP291</strain>
    </source>
</reference>
<dbReference type="CDD" id="cd00063">
    <property type="entry name" value="FN3"/>
    <property type="match status" value="1"/>
</dbReference>
<dbReference type="InterPro" id="IPR018247">
    <property type="entry name" value="EF_Hand_1_Ca_BS"/>
</dbReference>
<gene>
    <name evidence="5" type="ORF">Ctob_002577</name>
</gene>
<feature type="region of interest" description="Disordered" evidence="2">
    <location>
        <begin position="508"/>
        <end position="531"/>
    </location>
</feature>
<name>A0A0M0J9A8_9EUKA</name>
<keyword evidence="1" id="KW-0106">Calcium</keyword>
<dbReference type="Pfam" id="PF00036">
    <property type="entry name" value="EF-hand_1"/>
    <property type="match status" value="1"/>
</dbReference>
<dbReference type="InterPro" id="IPR036116">
    <property type="entry name" value="FN3_sf"/>
</dbReference>
<dbReference type="Gene3D" id="2.60.40.10">
    <property type="entry name" value="Immunoglobulins"/>
    <property type="match status" value="1"/>
</dbReference>
<dbReference type="EMBL" id="JWZX01003238">
    <property type="protein sequence ID" value="KOO22932.1"/>
    <property type="molecule type" value="Genomic_DNA"/>
</dbReference>
<dbReference type="InterPro" id="IPR013783">
    <property type="entry name" value="Ig-like_fold"/>
</dbReference>
<dbReference type="GO" id="GO:0005509">
    <property type="term" value="F:calcium ion binding"/>
    <property type="evidence" value="ECO:0007669"/>
    <property type="project" value="InterPro"/>
</dbReference>
<feature type="compositionally biased region" description="Polar residues" evidence="2">
    <location>
        <begin position="1"/>
        <end position="11"/>
    </location>
</feature>
<evidence type="ECO:0000256" key="2">
    <source>
        <dbReference type="SAM" id="MobiDB-lite"/>
    </source>
</evidence>
<accession>A0A0M0J9A8</accession>
<dbReference type="InterPro" id="IPR011992">
    <property type="entry name" value="EF-hand-dom_pair"/>
</dbReference>
<dbReference type="SMART" id="SM00060">
    <property type="entry name" value="FN3"/>
    <property type="match status" value="1"/>
</dbReference>
<dbReference type="PROSITE" id="PS00018">
    <property type="entry name" value="EF_HAND_1"/>
    <property type="match status" value="1"/>
</dbReference>
<comment type="caution">
    <text evidence="5">The sequence shown here is derived from an EMBL/GenBank/DDBJ whole genome shotgun (WGS) entry which is preliminary data.</text>
</comment>
<organism evidence="5 6">
    <name type="scientific">Chrysochromulina tobinii</name>
    <dbReference type="NCBI Taxonomy" id="1460289"/>
    <lineage>
        <taxon>Eukaryota</taxon>
        <taxon>Haptista</taxon>
        <taxon>Haptophyta</taxon>
        <taxon>Prymnesiophyceae</taxon>
        <taxon>Prymnesiales</taxon>
        <taxon>Chrysochromulinaceae</taxon>
        <taxon>Chrysochromulina</taxon>
    </lineage>
</organism>
<dbReference type="PROSITE" id="PS50222">
    <property type="entry name" value="EF_HAND_2"/>
    <property type="match status" value="1"/>
</dbReference>
<dbReference type="AlphaFoldDB" id="A0A0M0J9A8"/>
<protein>
    <recommendedName>
        <fullName evidence="7">Calmodulin</fullName>
    </recommendedName>
</protein>
<sequence length="657" mass="71456">MQATSTSTHQVSGRVASPPGAPIAVSMETTAANLKWAPPSYSGGSAIIGYRVDVRTGGHGEFCVLVANTNDPEPCVHADGLEPITWHEFRVAAITQPITWLGSRWQEVADRSKPKSGTEVRSFALSTALQRGRMKFTQAELILFGLEALRPDCYVVAGGQYFEPAYEHLTGPSGEPSEPLLTRAVPKRNAVGEVGSRRRRSKQSFGGSLLSAERSEYAACVAREAEIAAEIERSLASIASWEAVFRVRHGRVAHDEDRLESTVLRDEAHTLRVLRHAHAVESLAVLEADRQLALKELAVAKAAIAKWEKEREAAFGTVTSEDKKEPHFVELQSRRDDAAARLQRGGKRRARVMARIDVARAELQAAAQDPLASAEVLDAAGVANIGGVPITTDDDAQHDHYLRMLLARSSGSRAVVDELRTEHATELPEDVLQAAAAFVAMEGDERNALLTLDQFETALVGHSMAAGDAEAATVKRVRQMFAKADLNKDGFVDFNEFVAMRRLTQEHHRKLEGKHSHEPSHKAKGTGGTSLPQAEVGSWVKCVLTEKEVEGANERRAKEAQAHTLAQRVAVDDSLQDLSADDLQTLREEILTTSARLDAGACRVTLGMLAMRVGKMFTPAEVDSFVNELVRARGDGSGRIAPEQLINGLRVNVRASK</sequence>
<dbReference type="CDD" id="cd00051">
    <property type="entry name" value="EFh"/>
    <property type="match status" value="1"/>
</dbReference>
<evidence type="ECO:0000313" key="5">
    <source>
        <dbReference type="EMBL" id="KOO22932.1"/>
    </source>
</evidence>
<dbReference type="InterPro" id="IPR003961">
    <property type="entry name" value="FN3_dom"/>
</dbReference>
<proteinExistence type="predicted"/>
<evidence type="ECO:0008006" key="7">
    <source>
        <dbReference type="Google" id="ProtNLM"/>
    </source>
</evidence>
<dbReference type="SUPFAM" id="SSF47473">
    <property type="entry name" value="EF-hand"/>
    <property type="match status" value="1"/>
</dbReference>
<dbReference type="Gene3D" id="1.10.238.10">
    <property type="entry name" value="EF-hand"/>
    <property type="match status" value="1"/>
</dbReference>
<dbReference type="PROSITE" id="PS50853">
    <property type="entry name" value="FN3"/>
    <property type="match status" value="1"/>
</dbReference>
<keyword evidence="6" id="KW-1185">Reference proteome</keyword>
<evidence type="ECO:0000256" key="1">
    <source>
        <dbReference type="ARBA" id="ARBA00022837"/>
    </source>
</evidence>
<dbReference type="Pfam" id="PF00041">
    <property type="entry name" value="fn3"/>
    <property type="match status" value="1"/>
</dbReference>
<evidence type="ECO:0000259" key="3">
    <source>
        <dbReference type="PROSITE" id="PS50222"/>
    </source>
</evidence>
<dbReference type="SUPFAM" id="SSF49265">
    <property type="entry name" value="Fibronectin type III"/>
    <property type="match status" value="1"/>
</dbReference>
<evidence type="ECO:0000313" key="6">
    <source>
        <dbReference type="Proteomes" id="UP000037460"/>
    </source>
</evidence>
<feature type="domain" description="Fibronectin type-III" evidence="4">
    <location>
        <begin position="18"/>
        <end position="116"/>
    </location>
</feature>
<evidence type="ECO:0000259" key="4">
    <source>
        <dbReference type="PROSITE" id="PS50853"/>
    </source>
</evidence>
<dbReference type="SMART" id="SM00054">
    <property type="entry name" value="EFh"/>
    <property type="match status" value="1"/>
</dbReference>
<dbReference type="InterPro" id="IPR002048">
    <property type="entry name" value="EF_hand_dom"/>
</dbReference>